<protein>
    <submittedName>
        <fullName evidence="1">Uncharacterized protein</fullName>
    </submittedName>
</protein>
<dbReference type="EMBL" id="VYZN01000001">
    <property type="protein sequence ID" value="KAE9545095.1"/>
    <property type="molecule type" value="Genomic_DNA"/>
</dbReference>
<proteinExistence type="predicted"/>
<evidence type="ECO:0000313" key="1">
    <source>
        <dbReference type="EMBL" id="KAE9545095.1"/>
    </source>
</evidence>
<gene>
    <name evidence="1" type="ORF">AGLY_000638</name>
</gene>
<accession>A0A6G0U7I9</accession>
<keyword evidence="2" id="KW-1185">Reference proteome</keyword>
<sequence>MNDACNRRRRRLRIRKIAAVNVSEKGVDEGVCVPYMRGDSVITRDNITVDRVTVILFYTQAEHYFPPRNFTEQYSSLVFTPIDLRDSRPLAGAVCNNFYYLLTLKYKLFSMFNICNAPKVVQINIKAHITVKPIRASPISESKMIKVKCCATRECYIYSRIIPMVGDARRFL</sequence>
<comment type="caution">
    <text evidence="1">The sequence shown here is derived from an EMBL/GenBank/DDBJ whole genome shotgun (WGS) entry which is preliminary data.</text>
</comment>
<reference evidence="1 2" key="1">
    <citation type="submission" date="2019-08" db="EMBL/GenBank/DDBJ databases">
        <title>The genome of the soybean aphid Biotype 1, its phylome, world population structure and adaptation to the North American continent.</title>
        <authorList>
            <person name="Giordano R."/>
            <person name="Donthu R.K."/>
            <person name="Hernandez A.G."/>
            <person name="Wright C.L."/>
            <person name="Zimin A.V."/>
        </authorList>
    </citation>
    <scope>NUCLEOTIDE SEQUENCE [LARGE SCALE GENOMIC DNA]</scope>
    <source>
        <tissue evidence="1">Whole aphids</tissue>
    </source>
</reference>
<evidence type="ECO:0000313" key="2">
    <source>
        <dbReference type="Proteomes" id="UP000475862"/>
    </source>
</evidence>
<dbReference type="AlphaFoldDB" id="A0A6G0U7I9"/>
<dbReference type="Proteomes" id="UP000475862">
    <property type="component" value="Unassembled WGS sequence"/>
</dbReference>
<organism evidence="1 2">
    <name type="scientific">Aphis glycines</name>
    <name type="common">Soybean aphid</name>
    <dbReference type="NCBI Taxonomy" id="307491"/>
    <lineage>
        <taxon>Eukaryota</taxon>
        <taxon>Metazoa</taxon>
        <taxon>Ecdysozoa</taxon>
        <taxon>Arthropoda</taxon>
        <taxon>Hexapoda</taxon>
        <taxon>Insecta</taxon>
        <taxon>Pterygota</taxon>
        <taxon>Neoptera</taxon>
        <taxon>Paraneoptera</taxon>
        <taxon>Hemiptera</taxon>
        <taxon>Sternorrhyncha</taxon>
        <taxon>Aphidomorpha</taxon>
        <taxon>Aphidoidea</taxon>
        <taxon>Aphididae</taxon>
        <taxon>Aphidini</taxon>
        <taxon>Aphis</taxon>
        <taxon>Aphis</taxon>
    </lineage>
</organism>
<name>A0A6G0U7I9_APHGL</name>